<dbReference type="Proteomes" id="UP001177260">
    <property type="component" value="Unassembled WGS sequence"/>
</dbReference>
<evidence type="ECO:0000313" key="1">
    <source>
        <dbReference type="EMBL" id="KAK1144406.1"/>
    </source>
</evidence>
<dbReference type="EMBL" id="JAOPJF010000031">
    <property type="protein sequence ID" value="KAK1144406.1"/>
    <property type="molecule type" value="Genomic_DNA"/>
</dbReference>
<proteinExistence type="predicted"/>
<keyword evidence="2" id="KW-1185">Reference proteome</keyword>
<name>A0ACC3B288_9EURO</name>
<evidence type="ECO:0000313" key="2">
    <source>
        <dbReference type="Proteomes" id="UP001177260"/>
    </source>
</evidence>
<sequence length="431" mass="47017">MSTPIRIAILGGGLAGASLLHALQPHSHLDAHIFESASAFKESGMAIGMASNALEALDLIGPSIAQCLQRAGAVPMRGVRCMLAQGPRAGEMFAEVDETDGRARVTSIVHRAAFLHELLADVNPERMHVSKQLLRFEAHPDGSLTLHFTDGSMHDCDVLIGADGIRSTVRKLLLGVDDPAAEPRNTGAWCVMVLKPYAAAQASLGAGSVNIENAREYMWMGEGVWMMHNLLQQGQLVQFVVAAYEKDAEGSDRRHRPVGADEIRRLFEGFPLHLVRAVDETKLICDQPEQTAMYLWDHPPARTYVSESGSVCIMGDAAHATTPWHAAGGGMSVEDSLILSALLGRAQSVSDARTALKVYDQVRRPRTQRIVESSRATGQISFGLSEEFGLDFDKLKAGLLPRWDFIVGFNNEKHREEAIKLWEKELAQVGV</sequence>
<protein>
    <submittedName>
        <fullName evidence="1">Uncharacterized protein</fullName>
    </submittedName>
</protein>
<accession>A0ACC3B288</accession>
<reference evidence="1 2" key="1">
    <citation type="journal article" date="2023" name="ACS Omega">
        <title>Identification of the Neoaspergillic Acid Biosynthesis Gene Cluster by Establishing an In Vitro CRISPR-Ribonucleoprotein Genetic System in Aspergillus melleus.</title>
        <authorList>
            <person name="Yuan B."/>
            <person name="Grau M.F."/>
            <person name="Murata R.M."/>
            <person name="Torok T."/>
            <person name="Venkateswaran K."/>
            <person name="Stajich J.E."/>
            <person name="Wang C.C.C."/>
        </authorList>
    </citation>
    <scope>NUCLEOTIDE SEQUENCE [LARGE SCALE GENOMIC DNA]</scope>
    <source>
        <strain evidence="1 2">IMV 1140</strain>
    </source>
</reference>
<gene>
    <name evidence="1" type="ORF">N8T08_005559</name>
</gene>
<comment type="caution">
    <text evidence="1">The sequence shown here is derived from an EMBL/GenBank/DDBJ whole genome shotgun (WGS) entry which is preliminary data.</text>
</comment>
<organism evidence="1 2">
    <name type="scientific">Aspergillus melleus</name>
    <dbReference type="NCBI Taxonomy" id="138277"/>
    <lineage>
        <taxon>Eukaryota</taxon>
        <taxon>Fungi</taxon>
        <taxon>Dikarya</taxon>
        <taxon>Ascomycota</taxon>
        <taxon>Pezizomycotina</taxon>
        <taxon>Eurotiomycetes</taxon>
        <taxon>Eurotiomycetidae</taxon>
        <taxon>Eurotiales</taxon>
        <taxon>Aspergillaceae</taxon>
        <taxon>Aspergillus</taxon>
        <taxon>Aspergillus subgen. Circumdati</taxon>
    </lineage>
</organism>